<keyword evidence="3" id="KW-1003">Cell membrane</keyword>
<evidence type="ECO:0000256" key="4">
    <source>
        <dbReference type="ARBA" id="ARBA00022692"/>
    </source>
</evidence>
<dbReference type="Proteomes" id="UP000247727">
    <property type="component" value="Unassembled WGS sequence"/>
</dbReference>
<evidence type="ECO:0000256" key="5">
    <source>
        <dbReference type="ARBA" id="ARBA00022989"/>
    </source>
</evidence>
<organism evidence="8 9">
    <name type="scientific">Rhodobacter viridis</name>
    <dbReference type="NCBI Taxonomy" id="1054202"/>
    <lineage>
        <taxon>Bacteria</taxon>
        <taxon>Pseudomonadati</taxon>
        <taxon>Pseudomonadota</taxon>
        <taxon>Alphaproteobacteria</taxon>
        <taxon>Rhodobacterales</taxon>
        <taxon>Rhodobacter group</taxon>
        <taxon>Rhodobacter</taxon>
    </lineage>
</organism>
<dbReference type="GO" id="GO:0005886">
    <property type="term" value="C:plasma membrane"/>
    <property type="evidence" value="ECO:0007669"/>
    <property type="project" value="UniProtKB-SubCell"/>
</dbReference>
<evidence type="ECO:0000256" key="1">
    <source>
        <dbReference type="ARBA" id="ARBA00004651"/>
    </source>
</evidence>
<feature type="transmembrane region" description="Helical" evidence="7">
    <location>
        <begin position="53"/>
        <end position="73"/>
    </location>
</feature>
<accession>A0A318U3V3</accession>
<proteinExistence type="inferred from homology"/>
<protein>
    <submittedName>
        <fullName evidence="8">Uncharacterized protein DUF350</fullName>
    </submittedName>
</protein>
<reference evidence="8 9" key="1">
    <citation type="submission" date="2018-06" db="EMBL/GenBank/DDBJ databases">
        <title>Genomic Encyclopedia of Type Strains, Phase III (KMG-III): the genomes of soil and plant-associated and newly described type strains.</title>
        <authorList>
            <person name="Whitman W."/>
        </authorList>
    </citation>
    <scope>NUCLEOTIDE SEQUENCE [LARGE SCALE GENOMIC DNA]</scope>
    <source>
        <strain evidence="8 9">JA737</strain>
    </source>
</reference>
<dbReference type="EMBL" id="QJTK01000025">
    <property type="protein sequence ID" value="PYF06569.1"/>
    <property type="molecule type" value="Genomic_DNA"/>
</dbReference>
<evidence type="ECO:0000256" key="2">
    <source>
        <dbReference type="ARBA" id="ARBA00005779"/>
    </source>
</evidence>
<evidence type="ECO:0000313" key="8">
    <source>
        <dbReference type="EMBL" id="PYF06569.1"/>
    </source>
</evidence>
<keyword evidence="5 7" id="KW-1133">Transmembrane helix</keyword>
<sequence length="75" mass="8091">MDLLASLHPAEILSTILYSFLGIGLMGLCWFLLTRIAPFSIVREIEQDQNVALAVLIGSVFLSMAIIIGAVILSS</sequence>
<dbReference type="AlphaFoldDB" id="A0A318U3V3"/>
<comment type="similarity">
    <text evidence="2">Belongs to the UPF0719 family.</text>
</comment>
<evidence type="ECO:0000313" key="9">
    <source>
        <dbReference type="Proteomes" id="UP000247727"/>
    </source>
</evidence>
<gene>
    <name evidence="8" type="ORF">C8J30_1255</name>
</gene>
<dbReference type="Pfam" id="PF03994">
    <property type="entry name" value="DUF350"/>
    <property type="match status" value="1"/>
</dbReference>
<evidence type="ECO:0000256" key="7">
    <source>
        <dbReference type="SAM" id="Phobius"/>
    </source>
</evidence>
<comment type="subcellular location">
    <subcellularLocation>
        <location evidence="1">Cell membrane</location>
        <topology evidence="1">Multi-pass membrane protein</topology>
    </subcellularLocation>
</comment>
<name>A0A318U3V3_9RHOB</name>
<comment type="caution">
    <text evidence="8">The sequence shown here is derived from an EMBL/GenBank/DDBJ whole genome shotgun (WGS) entry which is preliminary data.</text>
</comment>
<evidence type="ECO:0000256" key="6">
    <source>
        <dbReference type="ARBA" id="ARBA00023136"/>
    </source>
</evidence>
<feature type="transmembrane region" description="Helical" evidence="7">
    <location>
        <begin position="12"/>
        <end position="33"/>
    </location>
</feature>
<keyword evidence="4 7" id="KW-0812">Transmembrane</keyword>
<evidence type="ECO:0000256" key="3">
    <source>
        <dbReference type="ARBA" id="ARBA00022475"/>
    </source>
</evidence>
<dbReference type="RefSeq" id="WP_245909917.1">
    <property type="nucleotide sequence ID" value="NZ_QJTK01000025.1"/>
</dbReference>
<keyword evidence="6 7" id="KW-0472">Membrane</keyword>
<dbReference type="InterPro" id="IPR007140">
    <property type="entry name" value="DUF350"/>
</dbReference>
<keyword evidence="9" id="KW-1185">Reference proteome</keyword>